<comment type="caution">
    <text evidence="2">The sequence shown here is derived from an EMBL/GenBank/DDBJ whole genome shotgun (WGS) entry which is preliminary data.</text>
</comment>
<name>A0A1A0W8X2_MYCPR</name>
<dbReference type="Pfam" id="PF21983">
    <property type="entry name" value="NikA-like"/>
    <property type="match status" value="1"/>
</dbReference>
<dbReference type="AlphaFoldDB" id="A0A1A0W8X2"/>
<evidence type="ECO:0000256" key="1">
    <source>
        <dbReference type="SAM" id="MobiDB-lite"/>
    </source>
</evidence>
<feature type="region of interest" description="Disordered" evidence="1">
    <location>
        <begin position="1"/>
        <end position="25"/>
    </location>
</feature>
<accession>A0A1A0W8X2</accession>
<proteinExistence type="predicted"/>
<protein>
    <recommendedName>
        <fullName evidence="4">DUF1778 domain-containing protein</fullName>
    </recommendedName>
</protein>
<reference evidence="3" key="1">
    <citation type="submission" date="2016-06" db="EMBL/GenBank/DDBJ databases">
        <authorList>
            <person name="Sutton G."/>
            <person name="Brinkac L."/>
            <person name="Sanka R."/>
            <person name="Adams M."/>
            <person name="Lau E."/>
            <person name="Mehaffy C."/>
            <person name="Tameris M."/>
            <person name="Hatherill M."/>
            <person name="Hanekom W."/>
            <person name="Mahomed H."/>
            <person name="Mcshane H."/>
        </authorList>
    </citation>
    <scope>NUCLEOTIDE SEQUENCE [LARGE SCALE GENOMIC DNA]</scope>
    <source>
        <strain evidence="3">852002-10433_SCH5171157</strain>
    </source>
</reference>
<evidence type="ECO:0000313" key="2">
    <source>
        <dbReference type="EMBL" id="OBB92890.1"/>
    </source>
</evidence>
<dbReference type="InterPro" id="IPR053842">
    <property type="entry name" value="NikA-like"/>
</dbReference>
<gene>
    <name evidence="2" type="ORF">A5779_21240</name>
</gene>
<dbReference type="EMBL" id="LZSY01000065">
    <property type="protein sequence ID" value="OBB92890.1"/>
    <property type="molecule type" value="Genomic_DNA"/>
</dbReference>
<dbReference type="RefSeq" id="WP_064880849.1">
    <property type="nucleotide sequence ID" value="NZ_LZSY01000065.1"/>
</dbReference>
<dbReference type="Proteomes" id="UP000094008">
    <property type="component" value="Unassembled WGS sequence"/>
</dbReference>
<evidence type="ECO:0008006" key="4">
    <source>
        <dbReference type="Google" id="ProtNLM"/>
    </source>
</evidence>
<sequence>MTTAAATRRRSSSGSETRQRGDKIDVRLNDDEGKVIREAAQLAGLKPAAFLRTAALLMAKGALPTAVEPEDRLAS</sequence>
<evidence type="ECO:0000313" key="3">
    <source>
        <dbReference type="Proteomes" id="UP000094008"/>
    </source>
</evidence>
<organism evidence="2 3">
    <name type="scientific">Mycolicibacterium peregrinum</name>
    <name type="common">Mycobacterium peregrinum</name>
    <dbReference type="NCBI Taxonomy" id="43304"/>
    <lineage>
        <taxon>Bacteria</taxon>
        <taxon>Bacillati</taxon>
        <taxon>Actinomycetota</taxon>
        <taxon>Actinomycetes</taxon>
        <taxon>Mycobacteriales</taxon>
        <taxon>Mycobacteriaceae</taxon>
        <taxon>Mycolicibacterium</taxon>
    </lineage>
</organism>